<dbReference type="InterPro" id="IPR005475">
    <property type="entry name" value="Transketolase-like_Pyr-bd"/>
</dbReference>
<accession>A0ABP7FNE8</accession>
<dbReference type="SUPFAM" id="SSF52922">
    <property type="entry name" value="TK C-terminal domain-like"/>
    <property type="match status" value="1"/>
</dbReference>
<evidence type="ECO:0000259" key="2">
    <source>
        <dbReference type="SMART" id="SM00861"/>
    </source>
</evidence>
<dbReference type="PANTHER" id="PTHR43825:SF1">
    <property type="entry name" value="TRANSKETOLASE-LIKE PYRIMIDINE-BINDING DOMAIN-CONTAINING PROTEIN"/>
    <property type="match status" value="1"/>
</dbReference>
<protein>
    <submittedName>
        <fullName evidence="3">Transketolase</fullName>
    </submittedName>
</protein>
<feature type="region of interest" description="Disordered" evidence="1">
    <location>
        <begin position="1"/>
        <end position="29"/>
    </location>
</feature>
<dbReference type="PANTHER" id="PTHR43825">
    <property type="entry name" value="PYRUVATE DEHYDROGENASE E1 COMPONENT"/>
    <property type="match status" value="1"/>
</dbReference>
<sequence>MTSPATAGPAPVAGATAAGHRGRSGSRPAVVAQDMRKAFITAVTSALDTDPRVAVVLADISADRFTTAATRHPDRVLNVGIREQLMIGLAGGLALTGMRPVVHSYAPFLIERPFEQLKLDLGHQGAGALLASVGASYDSPEMGRTHMAPGDVALLDTLPNWTVHVPGHVTEVNKLLPAALVGDDPVYLRLTTRGNTAARPVGQGLVTVRAGSPRCLGVVVAVGPMLDRVLAATSELDVTVLYTATPRPFDRAGLNAAVAAAGQADVVLVEPYLAATSAHEVTAALADRRHRQLCLGVSRDSELRAYGTPHEHDRAHGLDVDGIAAAAREFFLV</sequence>
<dbReference type="EMBL" id="BAABDD010000008">
    <property type="protein sequence ID" value="GAA3742499.1"/>
    <property type="molecule type" value="Genomic_DNA"/>
</dbReference>
<dbReference type="Gene3D" id="3.40.50.970">
    <property type="match status" value="1"/>
</dbReference>
<dbReference type="Proteomes" id="UP001500908">
    <property type="component" value="Unassembled WGS sequence"/>
</dbReference>
<dbReference type="Pfam" id="PF02779">
    <property type="entry name" value="Transket_pyr"/>
    <property type="match status" value="1"/>
</dbReference>
<proteinExistence type="predicted"/>
<dbReference type="InterPro" id="IPR051157">
    <property type="entry name" value="PDH/Transketolase"/>
</dbReference>
<comment type="caution">
    <text evidence="3">The sequence shown here is derived from an EMBL/GenBank/DDBJ whole genome shotgun (WGS) entry which is preliminary data.</text>
</comment>
<feature type="domain" description="Transketolase-like pyrimidine-binding" evidence="2">
    <location>
        <begin position="33"/>
        <end position="198"/>
    </location>
</feature>
<dbReference type="InterPro" id="IPR009014">
    <property type="entry name" value="Transketo_C/PFOR_II"/>
</dbReference>
<gene>
    <name evidence="3" type="ORF">GCM10022402_22720</name>
</gene>
<keyword evidence="4" id="KW-1185">Reference proteome</keyword>
<dbReference type="CDD" id="cd07033">
    <property type="entry name" value="TPP_PYR_DXS_TK_like"/>
    <property type="match status" value="1"/>
</dbReference>
<dbReference type="SMART" id="SM00861">
    <property type="entry name" value="Transket_pyr"/>
    <property type="match status" value="1"/>
</dbReference>
<dbReference type="SUPFAM" id="SSF52518">
    <property type="entry name" value="Thiamin diphosphate-binding fold (THDP-binding)"/>
    <property type="match status" value="1"/>
</dbReference>
<organism evidence="3 4">
    <name type="scientific">Salinactinospora qingdaonensis</name>
    <dbReference type="NCBI Taxonomy" id="702744"/>
    <lineage>
        <taxon>Bacteria</taxon>
        <taxon>Bacillati</taxon>
        <taxon>Actinomycetota</taxon>
        <taxon>Actinomycetes</taxon>
        <taxon>Streptosporangiales</taxon>
        <taxon>Nocardiopsidaceae</taxon>
        <taxon>Salinactinospora</taxon>
    </lineage>
</organism>
<reference evidence="4" key="1">
    <citation type="journal article" date="2019" name="Int. J. Syst. Evol. Microbiol.">
        <title>The Global Catalogue of Microorganisms (GCM) 10K type strain sequencing project: providing services to taxonomists for standard genome sequencing and annotation.</title>
        <authorList>
            <consortium name="The Broad Institute Genomics Platform"/>
            <consortium name="The Broad Institute Genome Sequencing Center for Infectious Disease"/>
            <person name="Wu L."/>
            <person name="Ma J."/>
        </authorList>
    </citation>
    <scope>NUCLEOTIDE SEQUENCE [LARGE SCALE GENOMIC DNA]</scope>
    <source>
        <strain evidence="4">JCM 17137</strain>
    </source>
</reference>
<feature type="compositionally biased region" description="Low complexity" evidence="1">
    <location>
        <begin position="1"/>
        <end position="19"/>
    </location>
</feature>
<dbReference type="Gene3D" id="3.40.50.920">
    <property type="match status" value="1"/>
</dbReference>
<evidence type="ECO:0000256" key="1">
    <source>
        <dbReference type="SAM" id="MobiDB-lite"/>
    </source>
</evidence>
<evidence type="ECO:0000313" key="4">
    <source>
        <dbReference type="Proteomes" id="UP001500908"/>
    </source>
</evidence>
<evidence type="ECO:0000313" key="3">
    <source>
        <dbReference type="EMBL" id="GAA3742499.1"/>
    </source>
</evidence>
<name>A0ABP7FNE8_9ACTN</name>
<dbReference type="InterPro" id="IPR029061">
    <property type="entry name" value="THDP-binding"/>
</dbReference>